<dbReference type="AlphaFoldDB" id="A0A9D4ZAJ3"/>
<accession>A0A9D4ZAJ3</accession>
<sequence>MQPIVRWVRRKELFSLIFQEENVSDFEIRQTECRVEWWTRQVAWHVRAVASNLAGSSFTAPANVPNFPLSLCYEMCPATMCFRDPNKVSDNSGVTDQGM</sequence>
<organism evidence="1 2">
    <name type="scientific">Adiantum capillus-veneris</name>
    <name type="common">Maidenhair fern</name>
    <dbReference type="NCBI Taxonomy" id="13818"/>
    <lineage>
        <taxon>Eukaryota</taxon>
        <taxon>Viridiplantae</taxon>
        <taxon>Streptophyta</taxon>
        <taxon>Embryophyta</taxon>
        <taxon>Tracheophyta</taxon>
        <taxon>Polypodiopsida</taxon>
        <taxon>Polypodiidae</taxon>
        <taxon>Polypodiales</taxon>
        <taxon>Pteridineae</taxon>
        <taxon>Pteridaceae</taxon>
        <taxon>Vittarioideae</taxon>
        <taxon>Adiantum</taxon>
    </lineage>
</organism>
<reference evidence="1" key="1">
    <citation type="submission" date="2021-01" db="EMBL/GenBank/DDBJ databases">
        <title>Adiantum capillus-veneris genome.</title>
        <authorList>
            <person name="Fang Y."/>
            <person name="Liao Q."/>
        </authorList>
    </citation>
    <scope>NUCLEOTIDE SEQUENCE</scope>
    <source>
        <strain evidence="1">H3</strain>
        <tissue evidence="1">Leaf</tissue>
    </source>
</reference>
<dbReference type="EMBL" id="JABFUD020000016">
    <property type="protein sequence ID" value="KAI5067854.1"/>
    <property type="molecule type" value="Genomic_DNA"/>
</dbReference>
<proteinExistence type="predicted"/>
<dbReference type="Proteomes" id="UP000886520">
    <property type="component" value="Chromosome 16"/>
</dbReference>
<name>A0A9D4ZAJ3_ADICA</name>
<evidence type="ECO:0000313" key="2">
    <source>
        <dbReference type="Proteomes" id="UP000886520"/>
    </source>
</evidence>
<protein>
    <submittedName>
        <fullName evidence="1">Uncharacterized protein</fullName>
    </submittedName>
</protein>
<comment type="caution">
    <text evidence="1">The sequence shown here is derived from an EMBL/GenBank/DDBJ whole genome shotgun (WGS) entry which is preliminary data.</text>
</comment>
<keyword evidence="2" id="KW-1185">Reference proteome</keyword>
<evidence type="ECO:0000313" key="1">
    <source>
        <dbReference type="EMBL" id="KAI5067854.1"/>
    </source>
</evidence>
<gene>
    <name evidence="1" type="ORF">GOP47_0016199</name>
</gene>